<accession>A0A9W5YR98</accession>
<dbReference type="GO" id="GO:0000981">
    <property type="term" value="F:DNA-binding transcription factor activity, RNA polymerase II-specific"/>
    <property type="evidence" value="ECO:0007669"/>
    <property type="project" value="InterPro"/>
</dbReference>
<dbReference type="Gene3D" id="1.10.10.60">
    <property type="entry name" value="Homeodomain-like"/>
    <property type="match status" value="1"/>
</dbReference>
<feature type="domain" description="Homeobox" evidence="7">
    <location>
        <begin position="83"/>
        <end position="146"/>
    </location>
</feature>
<dbReference type="SUPFAM" id="SSF46689">
    <property type="entry name" value="Homeodomain-like"/>
    <property type="match status" value="1"/>
</dbReference>
<dbReference type="SUPFAM" id="SSF57667">
    <property type="entry name" value="beta-beta-alpha zinc fingers"/>
    <property type="match status" value="1"/>
</dbReference>
<dbReference type="PROSITE" id="PS00028">
    <property type="entry name" value="ZINC_FINGER_C2H2_1"/>
    <property type="match status" value="2"/>
</dbReference>
<dbReference type="Pfam" id="PF05920">
    <property type="entry name" value="Homeobox_KN"/>
    <property type="match status" value="1"/>
</dbReference>
<dbReference type="InterPro" id="IPR009057">
    <property type="entry name" value="Homeodomain-like_sf"/>
</dbReference>
<dbReference type="InterPro" id="IPR050224">
    <property type="entry name" value="TALE_homeobox"/>
</dbReference>
<keyword evidence="3 5" id="KW-0539">Nucleus</keyword>
<dbReference type="GO" id="GO:0003677">
    <property type="term" value="F:DNA binding"/>
    <property type="evidence" value="ECO:0007669"/>
    <property type="project" value="UniProtKB-UniRule"/>
</dbReference>
<protein>
    <recommendedName>
        <fullName evidence="11">Homeobox domain-containing protein</fullName>
    </recommendedName>
</protein>
<evidence type="ECO:0000256" key="2">
    <source>
        <dbReference type="ARBA" id="ARBA00023155"/>
    </source>
</evidence>
<evidence type="ECO:0000256" key="1">
    <source>
        <dbReference type="ARBA" id="ARBA00023125"/>
    </source>
</evidence>
<dbReference type="InterPro" id="IPR006600">
    <property type="entry name" value="HTH_CenpB_DNA-bd_dom"/>
</dbReference>
<dbReference type="AlphaFoldDB" id="A0A9W5YR98"/>
<keyword evidence="4" id="KW-0479">Metal-binding</keyword>
<reference evidence="9" key="1">
    <citation type="submission" date="2022-07" db="EMBL/GenBank/DDBJ databases">
        <title>Taxonomy of Aspergillus series Nigri: significant species reduction supported by multi-species coalescent approaches.</title>
        <authorList>
            <person name="Bian C."/>
            <person name="Kusuya Y."/>
            <person name="Sklenar F."/>
            <person name="D'hooge E."/>
            <person name="Yaguchi T."/>
            <person name="Takahashi H."/>
            <person name="Hubka V."/>
        </authorList>
    </citation>
    <scope>NUCLEOTIDE SEQUENCE</scope>
    <source>
        <strain evidence="9">CBS 733.88</strain>
    </source>
</reference>
<evidence type="ECO:0000256" key="4">
    <source>
        <dbReference type="PROSITE-ProRule" id="PRU00042"/>
    </source>
</evidence>
<dbReference type="InterPro" id="IPR013087">
    <property type="entry name" value="Znf_C2H2_type"/>
</dbReference>
<organism evidence="9 10">
    <name type="scientific">Aspergillus brasiliensis</name>
    <dbReference type="NCBI Taxonomy" id="319629"/>
    <lineage>
        <taxon>Eukaryota</taxon>
        <taxon>Fungi</taxon>
        <taxon>Dikarya</taxon>
        <taxon>Ascomycota</taxon>
        <taxon>Pezizomycotina</taxon>
        <taxon>Eurotiomycetes</taxon>
        <taxon>Eurotiomycetidae</taxon>
        <taxon>Eurotiales</taxon>
        <taxon>Aspergillaceae</taxon>
        <taxon>Aspergillus</taxon>
        <taxon>Aspergillus subgen. Circumdati</taxon>
    </lineage>
</organism>
<evidence type="ECO:0000256" key="3">
    <source>
        <dbReference type="ARBA" id="ARBA00023242"/>
    </source>
</evidence>
<dbReference type="SMART" id="SM00389">
    <property type="entry name" value="HOX"/>
    <property type="match status" value="1"/>
</dbReference>
<dbReference type="InterPro" id="IPR001356">
    <property type="entry name" value="HD"/>
</dbReference>
<dbReference type="Gene3D" id="3.30.160.60">
    <property type="entry name" value="Classic Zinc Finger"/>
    <property type="match status" value="1"/>
</dbReference>
<sequence>MAYNGGEQYGFDDDDLFPEGGTETEVDWQNLFGACATQADSTYIDPDPIFTQSLLSTAPTEDAIEHQIVSSQSVSTFEPSHSPKRGGKSSCLPSHAVNILAQWLEKHPNHPYPTKDEKSNLAEETGLAVTQVSTWFANARRRYKRGSFGNRMSNPECIKTSLEVPLTSREEWPFMSPLDRWENSPPEIEPAPLEAIINAVARSEHNSLGDGSFVNGEGISALGDDNQSIALSNRSRSAFSSSSNSSAHSYSSSISGASFGCFYLEEPRRRRRRRRRNAITTTATHKRPFQCTFCTDTFRTKYDWTRHEKTLHLSLESFTCAPFGSVYTSPTDGIDHCVFCDEPTPTESHTEGHRFTSCQLKPSSFRTFYRKDHLIQHLRLLHGVTRAGPVIDTWKSQVDHINSRCGFCGDRFTLWSERNNHIAQHFRDGALMKDWQGCRGLDPVVALAVENAMPPYLIGIESTGMNPFSASRATDKAGELGYAADETFCNLTRGQNPTPFEHLTACLTKYVQQMITTGQIVTDEMLQKEARRLVYGDDDPWNQTPADNAQWLRLFKEGVGLEGSGAQNEPSDGIAIGGFNEYNFCLPWSAEPWAPTVSHPGEDLLDPNSTFMAWAWQSPECLAEFRRNMQALSDGQFKDADFGCNLQANHL</sequence>
<feature type="region of interest" description="Disordered" evidence="6">
    <location>
        <begin position="71"/>
        <end position="91"/>
    </location>
</feature>
<feature type="compositionally biased region" description="Acidic residues" evidence="6">
    <location>
        <begin position="10"/>
        <end position="22"/>
    </location>
</feature>
<keyword evidence="1 5" id="KW-0238">DNA-binding</keyword>
<feature type="domain" description="C2H2-type" evidence="8">
    <location>
        <begin position="289"/>
        <end position="317"/>
    </location>
</feature>
<comment type="caution">
    <text evidence="9">The sequence shown here is derived from an EMBL/GenBank/DDBJ whole genome shotgun (WGS) entry which is preliminary data.</text>
</comment>
<comment type="subcellular location">
    <subcellularLocation>
        <location evidence="5">Nucleus</location>
    </subcellularLocation>
</comment>
<evidence type="ECO:0000313" key="10">
    <source>
        <dbReference type="Proteomes" id="UP001143548"/>
    </source>
</evidence>
<dbReference type="InterPro" id="IPR017970">
    <property type="entry name" value="Homeobox_CS"/>
</dbReference>
<evidence type="ECO:0000259" key="7">
    <source>
        <dbReference type="PROSITE" id="PS50071"/>
    </source>
</evidence>
<dbReference type="Pfam" id="PF03221">
    <property type="entry name" value="HTH_Tnp_Tc5"/>
    <property type="match status" value="1"/>
</dbReference>
<gene>
    <name evidence="9" type="ORF">AbraCBS73388_008568</name>
</gene>
<dbReference type="PANTHER" id="PTHR11850">
    <property type="entry name" value="HOMEOBOX PROTEIN TRANSCRIPTION FACTORS"/>
    <property type="match status" value="1"/>
</dbReference>
<dbReference type="CDD" id="cd00086">
    <property type="entry name" value="homeodomain"/>
    <property type="match status" value="1"/>
</dbReference>
<keyword evidence="4" id="KW-0862">Zinc</keyword>
<dbReference type="Proteomes" id="UP001143548">
    <property type="component" value="Unassembled WGS sequence"/>
</dbReference>
<dbReference type="SMART" id="SM00355">
    <property type="entry name" value="ZnF_C2H2"/>
    <property type="match status" value="3"/>
</dbReference>
<dbReference type="PROSITE" id="PS50157">
    <property type="entry name" value="ZINC_FINGER_C2H2_2"/>
    <property type="match status" value="1"/>
</dbReference>
<name>A0A9W5YR98_9EURO</name>
<dbReference type="InterPro" id="IPR008422">
    <property type="entry name" value="KN_HD"/>
</dbReference>
<feature type="DNA-binding region" description="Homeobox" evidence="5">
    <location>
        <begin position="85"/>
        <end position="147"/>
    </location>
</feature>
<evidence type="ECO:0000256" key="6">
    <source>
        <dbReference type="SAM" id="MobiDB-lite"/>
    </source>
</evidence>
<dbReference type="PROSITE" id="PS00027">
    <property type="entry name" value="HOMEOBOX_1"/>
    <property type="match status" value="1"/>
</dbReference>
<evidence type="ECO:0008006" key="11">
    <source>
        <dbReference type="Google" id="ProtNLM"/>
    </source>
</evidence>
<dbReference type="PROSITE" id="PS50071">
    <property type="entry name" value="HOMEOBOX_2"/>
    <property type="match status" value="1"/>
</dbReference>
<feature type="region of interest" description="Disordered" evidence="6">
    <location>
        <begin position="1"/>
        <end position="22"/>
    </location>
</feature>
<evidence type="ECO:0000259" key="8">
    <source>
        <dbReference type="PROSITE" id="PS50157"/>
    </source>
</evidence>
<keyword evidence="4" id="KW-0863">Zinc-finger</keyword>
<proteinExistence type="predicted"/>
<dbReference type="GO" id="GO:0008270">
    <property type="term" value="F:zinc ion binding"/>
    <property type="evidence" value="ECO:0007669"/>
    <property type="project" value="UniProtKB-KW"/>
</dbReference>
<evidence type="ECO:0000256" key="5">
    <source>
        <dbReference type="PROSITE-ProRule" id="PRU00108"/>
    </source>
</evidence>
<dbReference type="EMBL" id="BROQ01000051">
    <property type="protein sequence ID" value="GKZ22420.1"/>
    <property type="molecule type" value="Genomic_DNA"/>
</dbReference>
<dbReference type="InterPro" id="IPR036236">
    <property type="entry name" value="Znf_C2H2_sf"/>
</dbReference>
<keyword evidence="2 5" id="KW-0371">Homeobox</keyword>
<dbReference type="GO" id="GO:0005634">
    <property type="term" value="C:nucleus"/>
    <property type="evidence" value="ECO:0007669"/>
    <property type="project" value="UniProtKB-SubCell"/>
</dbReference>
<evidence type="ECO:0000313" key="9">
    <source>
        <dbReference type="EMBL" id="GKZ22420.1"/>
    </source>
</evidence>